<evidence type="ECO:0000313" key="4">
    <source>
        <dbReference type="Proteomes" id="UP000317722"/>
    </source>
</evidence>
<dbReference type="Gene3D" id="3.40.50.1820">
    <property type="entry name" value="alpha/beta hydrolase"/>
    <property type="match status" value="1"/>
</dbReference>
<dbReference type="AlphaFoldDB" id="A0A502CL07"/>
<dbReference type="InterPro" id="IPR000639">
    <property type="entry name" value="Epox_hydrolase-like"/>
</dbReference>
<evidence type="ECO:0000259" key="2">
    <source>
        <dbReference type="Pfam" id="PF00561"/>
    </source>
</evidence>
<evidence type="ECO:0000313" key="3">
    <source>
        <dbReference type="EMBL" id="TPG13432.1"/>
    </source>
</evidence>
<name>A0A502CL07_9MICO</name>
<proteinExistence type="predicted"/>
<dbReference type="InterPro" id="IPR000073">
    <property type="entry name" value="AB_hydrolase_1"/>
</dbReference>
<dbReference type="OrthoDB" id="27092at2"/>
<gene>
    <name evidence="3" type="ORF">EAH86_19085</name>
</gene>
<organism evidence="3 4">
    <name type="scientific">Pedococcus bigeumensis</name>
    <dbReference type="NCBI Taxonomy" id="433644"/>
    <lineage>
        <taxon>Bacteria</taxon>
        <taxon>Bacillati</taxon>
        <taxon>Actinomycetota</taxon>
        <taxon>Actinomycetes</taxon>
        <taxon>Micrococcales</taxon>
        <taxon>Intrasporangiaceae</taxon>
        <taxon>Pedococcus</taxon>
    </lineage>
</organism>
<dbReference type="GO" id="GO:0016787">
    <property type="term" value="F:hydrolase activity"/>
    <property type="evidence" value="ECO:0007669"/>
    <property type="project" value="UniProtKB-KW"/>
</dbReference>
<dbReference type="Pfam" id="PF00561">
    <property type="entry name" value="Abhydrolase_1"/>
    <property type="match status" value="1"/>
</dbReference>
<accession>A0A502CL07</accession>
<protein>
    <submittedName>
        <fullName evidence="3">Alpha/beta hydrolase</fullName>
    </submittedName>
</protein>
<keyword evidence="4" id="KW-1185">Reference proteome</keyword>
<dbReference type="PRINTS" id="PR00412">
    <property type="entry name" value="EPOXHYDRLASE"/>
</dbReference>
<dbReference type="SUPFAM" id="SSF53474">
    <property type="entry name" value="alpha/beta-Hydrolases"/>
    <property type="match status" value="1"/>
</dbReference>
<comment type="caution">
    <text evidence="3">The sequence shown here is derived from an EMBL/GenBank/DDBJ whole genome shotgun (WGS) entry which is preliminary data.</text>
</comment>
<sequence>MFFPGFDEWDLDLVTGVRVHGRSGGSGPAVVLLHGHPRAHTTWYRVAPLLAERGFTVVCPDLRGYGRSGKPSPDAAHTTYSDRSMANDVVALLHQLGHDRFSVVGHDRGQGVAYRCALDHPDLIRALAVLDGVPLAEAVERADARFATKWWHWFFFAGSPHAERVINADPIAWYGLDDKTRAAMGAENFEYVAAALQDPDTVRGMLEDYRAGLSVDDASDRADRERGHMITCPTLVAWSIHDDMEHLYGDPSTIWRDWVEAPIHTARIDSGHHMAEENPEQLATVLTTFLVDIADAKHDQG</sequence>
<reference evidence="3 4" key="1">
    <citation type="journal article" date="2019" name="Environ. Microbiol.">
        <title>Species interactions and distinct microbial communities in high Arctic permafrost affected cryosols are associated with the CH4 and CO2 gas fluxes.</title>
        <authorList>
            <person name="Altshuler I."/>
            <person name="Hamel J."/>
            <person name="Turney S."/>
            <person name="Magnuson E."/>
            <person name="Levesque R."/>
            <person name="Greer C."/>
            <person name="Whyte L.G."/>
        </authorList>
    </citation>
    <scope>NUCLEOTIDE SEQUENCE [LARGE SCALE GENOMIC DNA]</scope>
    <source>
        <strain evidence="3 4">S9.3A</strain>
    </source>
</reference>
<keyword evidence="1 3" id="KW-0378">Hydrolase</keyword>
<dbReference type="RefSeq" id="WP_140743682.1">
    <property type="nucleotide sequence ID" value="NZ_RCZM01000007.1"/>
</dbReference>
<dbReference type="InterPro" id="IPR029058">
    <property type="entry name" value="AB_hydrolase_fold"/>
</dbReference>
<dbReference type="PRINTS" id="PR00111">
    <property type="entry name" value="ABHYDROLASE"/>
</dbReference>
<feature type="domain" description="AB hydrolase-1" evidence="2">
    <location>
        <begin position="28"/>
        <end position="184"/>
    </location>
</feature>
<dbReference type="PANTHER" id="PTHR43329">
    <property type="entry name" value="EPOXIDE HYDROLASE"/>
    <property type="match status" value="1"/>
</dbReference>
<evidence type="ECO:0000256" key="1">
    <source>
        <dbReference type="ARBA" id="ARBA00022801"/>
    </source>
</evidence>
<dbReference type="Proteomes" id="UP000317722">
    <property type="component" value="Unassembled WGS sequence"/>
</dbReference>
<dbReference type="EMBL" id="RCZM01000007">
    <property type="protein sequence ID" value="TPG13432.1"/>
    <property type="molecule type" value="Genomic_DNA"/>
</dbReference>